<organism evidence="2 3">
    <name type="scientific">Candolleomyces eurysporus</name>
    <dbReference type="NCBI Taxonomy" id="2828524"/>
    <lineage>
        <taxon>Eukaryota</taxon>
        <taxon>Fungi</taxon>
        <taxon>Dikarya</taxon>
        <taxon>Basidiomycota</taxon>
        <taxon>Agaricomycotina</taxon>
        <taxon>Agaricomycetes</taxon>
        <taxon>Agaricomycetidae</taxon>
        <taxon>Agaricales</taxon>
        <taxon>Agaricineae</taxon>
        <taxon>Psathyrellaceae</taxon>
        <taxon>Candolleomyces</taxon>
    </lineage>
</organism>
<feature type="compositionally biased region" description="Low complexity" evidence="1">
    <location>
        <begin position="1"/>
        <end position="20"/>
    </location>
</feature>
<accession>A0A9W8JJ88</accession>
<feature type="region of interest" description="Disordered" evidence="1">
    <location>
        <begin position="1"/>
        <end position="40"/>
    </location>
</feature>
<feature type="compositionally biased region" description="Low complexity" evidence="1">
    <location>
        <begin position="343"/>
        <end position="368"/>
    </location>
</feature>
<comment type="caution">
    <text evidence="2">The sequence shown here is derived from an EMBL/GenBank/DDBJ whole genome shotgun (WGS) entry which is preliminary data.</text>
</comment>
<dbReference type="Proteomes" id="UP001140091">
    <property type="component" value="Unassembled WGS sequence"/>
</dbReference>
<feature type="region of interest" description="Disordered" evidence="1">
    <location>
        <begin position="341"/>
        <end position="397"/>
    </location>
</feature>
<proteinExistence type="predicted"/>
<dbReference type="Pfam" id="PF13516">
    <property type="entry name" value="LRR_6"/>
    <property type="match status" value="2"/>
</dbReference>
<dbReference type="PANTHER" id="PTHR24114">
    <property type="entry name" value="LEUCINE RICH REPEAT FAMILY PROTEIN"/>
    <property type="match status" value="1"/>
</dbReference>
<dbReference type="InterPro" id="IPR052394">
    <property type="entry name" value="LRR-containing"/>
</dbReference>
<feature type="compositionally biased region" description="Low complexity" evidence="1">
    <location>
        <begin position="925"/>
        <end position="940"/>
    </location>
</feature>
<evidence type="ECO:0000256" key="1">
    <source>
        <dbReference type="SAM" id="MobiDB-lite"/>
    </source>
</evidence>
<feature type="region of interest" description="Disordered" evidence="1">
    <location>
        <begin position="738"/>
        <end position="796"/>
    </location>
</feature>
<name>A0A9W8JJ88_9AGAR</name>
<feature type="compositionally biased region" description="Polar residues" evidence="1">
    <location>
        <begin position="950"/>
        <end position="959"/>
    </location>
</feature>
<dbReference type="InterPro" id="IPR032675">
    <property type="entry name" value="LRR_dom_sf"/>
</dbReference>
<feature type="compositionally biased region" description="Basic and acidic residues" evidence="1">
    <location>
        <begin position="869"/>
        <end position="884"/>
    </location>
</feature>
<dbReference type="EMBL" id="JANBPK010000798">
    <property type="protein sequence ID" value="KAJ2931818.1"/>
    <property type="molecule type" value="Genomic_DNA"/>
</dbReference>
<feature type="region of interest" description="Disordered" evidence="1">
    <location>
        <begin position="853"/>
        <end position="980"/>
    </location>
</feature>
<dbReference type="SUPFAM" id="SSF52047">
    <property type="entry name" value="RNI-like"/>
    <property type="match status" value="1"/>
</dbReference>
<sequence length="980" mass="105854">MASSSSSPLSLKPPRTPSSSANTIPVAGKSILKRPPQQPQSLFSRISKFLPTQTQAQSGPEDEAKPLKRAHFILPEIAIVYPISSINPPSTPTLKDEKMAIEERELERRRRVLRGNSINGSPEETEEWWSMEKVESFYRECCAGCDEHPDPAISAALKHASGTSPRTVDLSGVQLTFVEASILSDVFSLEWGLRKVVFRECDLDEHVLKPILHSLLLPGTLSFLSVASNRRLKTPAFRLLGAYLKKAGEKSAVSRHLAEPNRQEVDRVHRRSIRTGPRTWTSIIADGRLSATPGSVRNFVAVRTSSLRNISLRHNRISASGGVALALMIRDYPDVVPAPLSPAPSGSASGTPLSSAASSPTSSVLNLPLPAPASPALPSPSVSPATPTLPDGSLRHDAGPSAALLDKVRALDSLPRLGALRTLDLKGNDLRTGVTYLAQVLKRNRTLKLLNLSENKLDVQCLVIIAEALKYNSCLETLDLNKNPCCGPGLEGIQSLRTAFTLNTALKRLFLSSTNMNSTGAIALAEFLPESNSLLHLDLTNNTLDIAGVMALSSGLKANHVMRCLDVNIPPGDEEFARMCRDILNTCTRNTEEAERLVRAAQQDSNATPQSGRGLGKGVWNMIEESELAKSIRLDEEKKSESDILIRGRTCITDLGEFINAPAGSKTDQEVAEITFRTQFIIAELATTIQETEDPVRLEELLEINDQLLGLLKKLPAGAKVKPSLSLRGLGLSLNGDTTATTNGSPATANGHHLNGVSPNESTGSSSLLEPGEEELDADTPTTPRIDKGKRRADPEPEVIEKVLSPTFLINSESEDEEDHVYGTPPEPIEGVASPTDRSRSWVAEEGEVFRKGQVLLGPEEMEGEYAGEDLRKELLEAQLERPPPRPITDDFGVDLNPYEGEPQYSAPSTPILEEPPKPQPRPYISRSRSSSSSILSVLSPTLAPPESPGTPTQRSPTIPGSPAPRLSPIRSNSMPSGAG</sequence>
<dbReference type="Gene3D" id="3.80.10.10">
    <property type="entry name" value="Ribonuclease Inhibitor"/>
    <property type="match status" value="3"/>
</dbReference>
<evidence type="ECO:0000313" key="2">
    <source>
        <dbReference type="EMBL" id="KAJ2931818.1"/>
    </source>
</evidence>
<feature type="compositionally biased region" description="Pro residues" evidence="1">
    <location>
        <begin position="369"/>
        <end position="378"/>
    </location>
</feature>
<feature type="compositionally biased region" description="Polar residues" evidence="1">
    <location>
        <begin position="738"/>
        <end position="748"/>
    </location>
</feature>
<protein>
    <recommendedName>
        <fullName evidence="4">RNI-like protein</fullName>
    </recommendedName>
</protein>
<gene>
    <name evidence="2" type="ORF">H1R20_g5279</name>
</gene>
<dbReference type="AlphaFoldDB" id="A0A9W8JJ88"/>
<evidence type="ECO:0008006" key="4">
    <source>
        <dbReference type="Google" id="ProtNLM"/>
    </source>
</evidence>
<feature type="compositionally biased region" description="Polar residues" evidence="1">
    <location>
        <begin position="970"/>
        <end position="980"/>
    </location>
</feature>
<dbReference type="InterPro" id="IPR001611">
    <property type="entry name" value="Leu-rich_rpt"/>
</dbReference>
<feature type="region of interest" description="Disordered" evidence="1">
    <location>
        <begin position="814"/>
        <end position="839"/>
    </location>
</feature>
<dbReference type="PANTHER" id="PTHR24114:SF2">
    <property type="entry name" value="F-BOX DOMAIN-CONTAINING PROTEIN-RELATED"/>
    <property type="match status" value="1"/>
</dbReference>
<reference evidence="2" key="1">
    <citation type="submission" date="2022-06" db="EMBL/GenBank/DDBJ databases">
        <title>Genome Sequence of Candolleomyces eurysporus.</title>
        <authorList>
            <person name="Buettner E."/>
        </authorList>
    </citation>
    <scope>NUCLEOTIDE SEQUENCE</scope>
    <source>
        <strain evidence="2">VTCC 930004</strain>
    </source>
</reference>
<feature type="compositionally biased region" description="Low complexity" evidence="1">
    <location>
        <begin position="761"/>
        <end position="770"/>
    </location>
</feature>
<dbReference type="SMART" id="SM00368">
    <property type="entry name" value="LRR_RI"/>
    <property type="match status" value="6"/>
</dbReference>
<feature type="non-terminal residue" evidence="2">
    <location>
        <position position="1"/>
    </location>
</feature>
<keyword evidence="3" id="KW-1185">Reference proteome</keyword>
<dbReference type="OrthoDB" id="120976at2759"/>
<feature type="compositionally biased region" description="Low complexity" evidence="1">
    <location>
        <begin position="379"/>
        <end position="390"/>
    </location>
</feature>
<evidence type="ECO:0000313" key="3">
    <source>
        <dbReference type="Proteomes" id="UP001140091"/>
    </source>
</evidence>